<name>A0A482WPK3_LAOST</name>
<dbReference type="InParanoid" id="A0A482WPK3"/>
<proteinExistence type="predicted"/>
<organism evidence="1 2">
    <name type="scientific">Laodelphax striatellus</name>
    <name type="common">Small brown planthopper</name>
    <name type="synonym">Delphax striatella</name>
    <dbReference type="NCBI Taxonomy" id="195883"/>
    <lineage>
        <taxon>Eukaryota</taxon>
        <taxon>Metazoa</taxon>
        <taxon>Ecdysozoa</taxon>
        <taxon>Arthropoda</taxon>
        <taxon>Hexapoda</taxon>
        <taxon>Insecta</taxon>
        <taxon>Pterygota</taxon>
        <taxon>Neoptera</taxon>
        <taxon>Paraneoptera</taxon>
        <taxon>Hemiptera</taxon>
        <taxon>Auchenorrhyncha</taxon>
        <taxon>Fulgoroidea</taxon>
        <taxon>Delphacidae</taxon>
        <taxon>Criomorphinae</taxon>
        <taxon>Laodelphax</taxon>
    </lineage>
</organism>
<dbReference type="EMBL" id="QKKF02028332">
    <property type="protein sequence ID" value="RZF35428.1"/>
    <property type="molecule type" value="Genomic_DNA"/>
</dbReference>
<keyword evidence="2" id="KW-1185">Reference proteome</keyword>
<dbReference type="AlphaFoldDB" id="A0A482WPK3"/>
<accession>A0A482WPK3</accession>
<evidence type="ECO:0000313" key="2">
    <source>
        <dbReference type="Proteomes" id="UP000291343"/>
    </source>
</evidence>
<dbReference type="Proteomes" id="UP000291343">
    <property type="component" value="Unassembled WGS sequence"/>
</dbReference>
<comment type="caution">
    <text evidence="1">The sequence shown here is derived from an EMBL/GenBank/DDBJ whole genome shotgun (WGS) entry which is preliminary data.</text>
</comment>
<gene>
    <name evidence="1" type="ORF">LSTR_LSTR006972</name>
</gene>
<reference evidence="1 2" key="1">
    <citation type="journal article" date="2017" name="Gigascience">
        <title>Genome sequence of the small brown planthopper, Laodelphax striatellus.</title>
        <authorList>
            <person name="Zhu J."/>
            <person name="Jiang F."/>
            <person name="Wang X."/>
            <person name="Yang P."/>
            <person name="Bao Y."/>
            <person name="Zhao W."/>
            <person name="Wang W."/>
            <person name="Lu H."/>
            <person name="Wang Q."/>
            <person name="Cui N."/>
            <person name="Li J."/>
            <person name="Chen X."/>
            <person name="Luo L."/>
            <person name="Yu J."/>
            <person name="Kang L."/>
            <person name="Cui F."/>
        </authorList>
    </citation>
    <scope>NUCLEOTIDE SEQUENCE [LARGE SCALE GENOMIC DNA]</scope>
    <source>
        <strain evidence="1">Lst14</strain>
    </source>
</reference>
<sequence length="220" mass="25074">MDCSSPGLKVCGRRAGDGRMRDLRQAAICQIMISCGPHHSLSVSLQATDLLTMFPSVLREIIFERSFSSRDWTDGERWTGNLLPFPHLSNYIGPTPVYGKSRTMPTQIKDREMRCTILSEADRMTKKEGVKEEKTFPQKTVFRHGTCQLSMETLSIPIGESHGNGVYDVKQLRPITSEQWRCSTIQSVYALSLADSKYEDTILWDDMIRESNIKIFDSNW</sequence>
<evidence type="ECO:0000313" key="1">
    <source>
        <dbReference type="EMBL" id="RZF35428.1"/>
    </source>
</evidence>
<protein>
    <submittedName>
        <fullName evidence="1">Uncharacterized protein</fullName>
    </submittedName>
</protein>